<protein>
    <recommendedName>
        <fullName evidence="1">F5/8 type C domain-containing protein</fullName>
    </recommendedName>
</protein>
<dbReference type="InterPro" id="IPR000421">
    <property type="entry name" value="FA58C"/>
</dbReference>
<dbReference type="EMBL" id="CALNXI010003760">
    <property type="protein sequence ID" value="CAH3194233.1"/>
    <property type="molecule type" value="Genomic_DNA"/>
</dbReference>
<dbReference type="SUPFAM" id="SSF49785">
    <property type="entry name" value="Galactose-binding domain-like"/>
    <property type="match status" value="1"/>
</dbReference>
<feature type="domain" description="F5/8 type C" evidence="1">
    <location>
        <begin position="80"/>
        <end position="231"/>
    </location>
</feature>
<dbReference type="CDD" id="cd00057">
    <property type="entry name" value="FA58C"/>
    <property type="match status" value="1"/>
</dbReference>
<dbReference type="PANTHER" id="PTHR24543">
    <property type="entry name" value="MULTICOPPER OXIDASE-RELATED"/>
    <property type="match status" value="1"/>
</dbReference>
<accession>A0ABN8SUI3</accession>
<dbReference type="SMART" id="SM00231">
    <property type="entry name" value="FA58C"/>
    <property type="match status" value="1"/>
</dbReference>
<feature type="non-terminal residue" evidence="2">
    <location>
        <position position="1"/>
    </location>
</feature>
<evidence type="ECO:0000313" key="2">
    <source>
        <dbReference type="EMBL" id="CAH3194233.1"/>
    </source>
</evidence>
<dbReference type="PANTHER" id="PTHR24543:SF325">
    <property type="entry name" value="F5_8 TYPE C DOMAIN-CONTAINING PROTEIN"/>
    <property type="match status" value="1"/>
</dbReference>
<evidence type="ECO:0000313" key="3">
    <source>
        <dbReference type="Proteomes" id="UP001159427"/>
    </source>
</evidence>
<dbReference type="PROSITE" id="PS50022">
    <property type="entry name" value="FA58C_3"/>
    <property type="match status" value="1"/>
</dbReference>
<keyword evidence="3" id="KW-1185">Reference proteome</keyword>
<dbReference type="InterPro" id="IPR008979">
    <property type="entry name" value="Galactose-bd-like_sf"/>
</dbReference>
<organism evidence="2 3">
    <name type="scientific">Porites evermanni</name>
    <dbReference type="NCBI Taxonomy" id="104178"/>
    <lineage>
        <taxon>Eukaryota</taxon>
        <taxon>Metazoa</taxon>
        <taxon>Cnidaria</taxon>
        <taxon>Anthozoa</taxon>
        <taxon>Hexacorallia</taxon>
        <taxon>Scleractinia</taxon>
        <taxon>Fungiina</taxon>
        <taxon>Poritidae</taxon>
        <taxon>Porites</taxon>
    </lineage>
</organism>
<gene>
    <name evidence="2" type="ORF">PEVE_00027401</name>
</gene>
<evidence type="ECO:0000259" key="1">
    <source>
        <dbReference type="PROSITE" id="PS50022"/>
    </source>
</evidence>
<reference evidence="2 3" key="1">
    <citation type="submission" date="2022-05" db="EMBL/GenBank/DDBJ databases">
        <authorList>
            <consortium name="Genoscope - CEA"/>
            <person name="William W."/>
        </authorList>
    </citation>
    <scope>NUCLEOTIDE SEQUENCE [LARGE SCALE GENOMIC DNA]</scope>
</reference>
<comment type="caution">
    <text evidence="2">The sequence shown here is derived from an EMBL/GenBank/DDBJ whole genome shotgun (WGS) entry which is preliminary data.</text>
</comment>
<name>A0ABN8SUI3_9CNID</name>
<dbReference type="Pfam" id="PF00754">
    <property type="entry name" value="F5_F8_type_C"/>
    <property type="match status" value="1"/>
</dbReference>
<sequence length="323" mass="36970">STELQGGKEALPAQYLLSAFPASRLSSTMRKQTNKQTKQNKRYLLNCASAKFVMQVKFTLFFLVLLIAREEGQTGKYRRCQDALGMSDGVITDAQITASSEWNPVSHSVSFGRLYNKTGSGAWVVRIIDLSQWIQVDVGRQRTRITRIATQGRYNYPQWVTKYSLQVSNDGENFQYFKEQDQTTNKVFTGNTDSNTVVSHNLNPSIMTRYIRFRPLAWRDRISMRVELYGCPWPEGNVNLQPGSSPIEYRKLIYSKAKILSAKEPSFLIIPSLCYFLTQIKLCSSPPRICEMNSSTAKKHKNGYRESKDFDYYEALQHTVIGE</sequence>
<dbReference type="Proteomes" id="UP001159427">
    <property type="component" value="Unassembled WGS sequence"/>
</dbReference>
<proteinExistence type="predicted"/>
<dbReference type="PROSITE" id="PS01286">
    <property type="entry name" value="FA58C_2"/>
    <property type="match status" value="1"/>
</dbReference>
<dbReference type="Gene3D" id="2.60.120.260">
    <property type="entry name" value="Galactose-binding domain-like"/>
    <property type="match status" value="1"/>
</dbReference>